<evidence type="ECO:0000313" key="2">
    <source>
        <dbReference type="EMBL" id="WUS57205.1"/>
    </source>
</evidence>
<sequence>MGEQEPERPGRGEQGGADRSSAGRQNATGAADGSVAAGAAGRGAAGPGATGPGATGPGAVAAGKAKLVFGDPLEQQSGDDTDRGWGERPGVGESAGRGLDWYLSQRPPHHGG</sequence>
<dbReference type="EMBL" id="CP108482">
    <property type="protein sequence ID" value="WUS57205.1"/>
    <property type="molecule type" value="Genomic_DNA"/>
</dbReference>
<evidence type="ECO:0000256" key="1">
    <source>
        <dbReference type="SAM" id="MobiDB-lite"/>
    </source>
</evidence>
<name>A0ABZ1W8N2_9ACTN</name>
<proteinExistence type="predicted"/>
<gene>
    <name evidence="2" type="ORF">OG469_17840</name>
</gene>
<feature type="compositionally biased region" description="Low complexity" evidence="1">
    <location>
        <begin position="27"/>
        <end position="39"/>
    </location>
</feature>
<keyword evidence="3" id="KW-1185">Reference proteome</keyword>
<reference evidence="2 3" key="1">
    <citation type="submission" date="2022-10" db="EMBL/GenBank/DDBJ databases">
        <title>The complete genomes of actinobacterial strains from the NBC collection.</title>
        <authorList>
            <person name="Joergensen T.S."/>
            <person name="Alvarez Arevalo M."/>
            <person name="Sterndorff E.B."/>
            <person name="Faurdal D."/>
            <person name="Vuksanovic O."/>
            <person name="Mourched A.-S."/>
            <person name="Charusanti P."/>
            <person name="Shaw S."/>
            <person name="Blin K."/>
            <person name="Weber T."/>
        </authorList>
    </citation>
    <scope>NUCLEOTIDE SEQUENCE [LARGE SCALE GENOMIC DNA]</scope>
    <source>
        <strain evidence="2 3">NBC_01247</strain>
    </source>
</reference>
<protein>
    <submittedName>
        <fullName evidence="2">Uncharacterized protein</fullName>
    </submittedName>
</protein>
<feature type="compositionally biased region" description="Gly residues" evidence="1">
    <location>
        <begin position="40"/>
        <end position="56"/>
    </location>
</feature>
<dbReference type="RefSeq" id="WP_329497456.1">
    <property type="nucleotide sequence ID" value="NZ_CP108460.1"/>
</dbReference>
<feature type="compositionally biased region" description="Basic and acidic residues" evidence="1">
    <location>
        <begin position="1"/>
        <end position="11"/>
    </location>
</feature>
<accession>A0ABZ1W8N2</accession>
<evidence type="ECO:0000313" key="3">
    <source>
        <dbReference type="Proteomes" id="UP001432014"/>
    </source>
</evidence>
<feature type="region of interest" description="Disordered" evidence="1">
    <location>
        <begin position="1"/>
        <end position="112"/>
    </location>
</feature>
<dbReference type="Proteomes" id="UP001432014">
    <property type="component" value="Chromosome"/>
</dbReference>
<organism evidence="2 3">
    <name type="scientific">Kitasatospora herbaricolor</name>
    <dbReference type="NCBI Taxonomy" id="68217"/>
    <lineage>
        <taxon>Bacteria</taxon>
        <taxon>Bacillati</taxon>
        <taxon>Actinomycetota</taxon>
        <taxon>Actinomycetes</taxon>
        <taxon>Kitasatosporales</taxon>
        <taxon>Streptomycetaceae</taxon>
        <taxon>Kitasatospora</taxon>
    </lineage>
</organism>